<evidence type="ECO:0000313" key="3">
    <source>
        <dbReference type="Proteomes" id="UP001184861"/>
    </source>
</evidence>
<dbReference type="RefSeq" id="WP_202270390.1">
    <property type="nucleotide sequence ID" value="NZ_JAVDQY010000003.1"/>
</dbReference>
<evidence type="ECO:0000313" key="2">
    <source>
        <dbReference type="EMBL" id="MDR6527680.1"/>
    </source>
</evidence>
<gene>
    <name evidence="2" type="ORF">J2787_003072</name>
</gene>
<sequence length="272" mass="31927">MLVTGSIVLYKSNRVVLLKAIDSFLNSRHDYPCILFLIDNSPTDDLKELKTDERIVYIFNPSNPGFGAAHNIAIKKAIEMDSKYHFVINPDVFFNTHVISSMVNYIMGDCKIGMMMPKILNTDLTRQNLPKLLPAPIDVVLRKLKKPDFIYKPFINKYELRFVEDNRIYQAPILSGCFTLFNVDALKTKGLYDDGFFMYFEDWDISRRISQSYKTIVFQEVSVVHEYESGANRNKKLFQIFLKSAFHYFNKWGWFFDRERKKINSEILSQFK</sequence>
<comment type="caution">
    <text evidence="2">The sequence shown here is derived from an EMBL/GenBank/DDBJ whole genome shotgun (WGS) entry which is preliminary data.</text>
</comment>
<dbReference type="AlphaFoldDB" id="A0AAE3YA32"/>
<dbReference type="Proteomes" id="UP001184861">
    <property type="component" value="Unassembled WGS sequence"/>
</dbReference>
<feature type="domain" description="Glycosyltransferase 2-like" evidence="1">
    <location>
        <begin position="14"/>
        <end position="186"/>
    </location>
</feature>
<proteinExistence type="predicted"/>
<dbReference type="Pfam" id="PF00535">
    <property type="entry name" value="Glycos_transf_2"/>
    <property type="match status" value="1"/>
</dbReference>
<evidence type="ECO:0000259" key="1">
    <source>
        <dbReference type="Pfam" id="PF00535"/>
    </source>
</evidence>
<dbReference type="PANTHER" id="PTHR43179:SF10">
    <property type="entry name" value="GLYCOSYL TRANSFERASE"/>
    <property type="match status" value="1"/>
</dbReference>
<accession>A0AAE3YA32</accession>
<dbReference type="EMBL" id="JAVDQY010000003">
    <property type="protein sequence ID" value="MDR6527680.1"/>
    <property type="molecule type" value="Genomic_DNA"/>
</dbReference>
<name>A0AAE3YA32_9FLAO</name>
<organism evidence="2 3">
    <name type="scientific">Chryseobacterium rhizosphaerae</name>
    <dbReference type="NCBI Taxonomy" id="395937"/>
    <lineage>
        <taxon>Bacteria</taxon>
        <taxon>Pseudomonadati</taxon>
        <taxon>Bacteroidota</taxon>
        <taxon>Flavobacteriia</taxon>
        <taxon>Flavobacteriales</taxon>
        <taxon>Weeksellaceae</taxon>
        <taxon>Chryseobacterium group</taxon>
        <taxon>Chryseobacterium</taxon>
    </lineage>
</organism>
<dbReference type="PANTHER" id="PTHR43179">
    <property type="entry name" value="RHAMNOSYLTRANSFERASE WBBL"/>
    <property type="match status" value="1"/>
</dbReference>
<dbReference type="InterPro" id="IPR029044">
    <property type="entry name" value="Nucleotide-diphossugar_trans"/>
</dbReference>
<dbReference type="SUPFAM" id="SSF53448">
    <property type="entry name" value="Nucleotide-diphospho-sugar transferases"/>
    <property type="match status" value="1"/>
</dbReference>
<dbReference type="InterPro" id="IPR001173">
    <property type="entry name" value="Glyco_trans_2-like"/>
</dbReference>
<protein>
    <submittedName>
        <fullName evidence="2">GT2 family glycosyltransferase</fullName>
    </submittedName>
</protein>
<dbReference type="Gene3D" id="3.90.550.10">
    <property type="entry name" value="Spore Coat Polysaccharide Biosynthesis Protein SpsA, Chain A"/>
    <property type="match status" value="1"/>
</dbReference>
<reference evidence="2" key="1">
    <citation type="submission" date="2023-07" db="EMBL/GenBank/DDBJ databases">
        <title>Sorghum-associated microbial communities from plants grown in Nebraska, USA.</title>
        <authorList>
            <person name="Schachtman D."/>
        </authorList>
    </citation>
    <scope>NUCLEOTIDE SEQUENCE</scope>
    <source>
        <strain evidence="2">DS2360</strain>
    </source>
</reference>